<sequence>MTISPSWQLAVALAALVALGMVASGLGRMGLARAVGWASARATVQLFGISFIVVLCIGRWWSSALFLLAMFAVAVRTTTARVGVRRAWPWSASSIAAGVLPVLAAVFCSGAAPVNGYALLPIGSIMIGNMMSVHTLNGRRAFPALRDGLPSYEAALSVGLQRGEAIGLVLAPVRKEAVLPEVDSVRTSGLVTLPGAFIGVLLGGGTAVQAGASQLLVLFGILSGQIVTVVTMNALIRAALLLPDELHERLIG</sequence>
<dbReference type="GO" id="GO:0005886">
    <property type="term" value="C:plasma membrane"/>
    <property type="evidence" value="ECO:0007669"/>
    <property type="project" value="TreeGrafter"/>
</dbReference>
<dbReference type="RefSeq" id="WP_091967466.1">
    <property type="nucleotide sequence ID" value="NZ_FOGZ01000003.1"/>
</dbReference>
<dbReference type="InterPro" id="IPR005226">
    <property type="entry name" value="UPF0014_fam"/>
</dbReference>
<accession>A0A1H9QIU8</accession>
<evidence type="ECO:0000313" key="7">
    <source>
        <dbReference type="EMBL" id="SER59759.1"/>
    </source>
</evidence>
<organism evidence="7 8">
    <name type="scientific">Propionibacterium cyclohexanicum</name>
    <dbReference type="NCBI Taxonomy" id="64702"/>
    <lineage>
        <taxon>Bacteria</taxon>
        <taxon>Bacillati</taxon>
        <taxon>Actinomycetota</taxon>
        <taxon>Actinomycetes</taxon>
        <taxon>Propionibacteriales</taxon>
        <taxon>Propionibacteriaceae</taxon>
        <taxon>Propionibacterium</taxon>
    </lineage>
</organism>
<feature type="transmembrane region" description="Helical" evidence="6">
    <location>
        <begin position="118"/>
        <end position="136"/>
    </location>
</feature>
<dbReference type="EMBL" id="FOGZ01000003">
    <property type="protein sequence ID" value="SER59759.1"/>
    <property type="molecule type" value="Genomic_DNA"/>
</dbReference>
<evidence type="ECO:0000256" key="3">
    <source>
        <dbReference type="ARBA" id="ARBA00022692"/>
    </source>
</evidence>
<evidence type="ECO:0000256" key="5">
    <source>
        <dbReference type="ARBA" id="ARBA00023136"/>
    </source>
</evidence>
<dbReference type="OrthoDB" id="3212530at2"/>
<dbReference type="Pfam" id="PF03649">
    <property type="entry name" value="UPF0014"/>
    <property type="match status" value="1"/>
</dbReference>
<evidence type="ECO:0000256" key="1">
    <source>
        <dbReference type="ARBA" id="ARBA00004141"/>
    </source>
</evidence>
<keyword evidence="3 6" id="KW-0812">Transmembrane</keyword>
<feature type="transmembrane region" description="Helical" evidence="6">
    <location>
        <begin position="190"/>
        <end position="210"/>
    </location>
</feature>
<evidence type="ECO:0000313" key="8">
    <source>
        <dbReference type="Proteomes" id="UP000198815"/>
    </source>
</evidence>
<dbReference type="AlphaFoldDB" id="A0A1H9QIU8"/>
<evidence type="ECO:0000256" key="6">
    <source>
        <dbReference type="SAM" id="Phobius"/>
    </source>
</evidence>
<feature type="transmembrane region" description="Helical" evidence="6">
    <location>
        <begin position="216"/>
        <end position="240"/>
    </location>
</feature>
<keyword evidence="4 6" id="KW-1133">Transmembrane helix</keyword>
<comment type="similarity">
    <text evidence="2">Belongs to the UPF0014 family.</text>
</comment>
<gene>
    <name evidence="7" type="ORF">SAMN05443377_103106</name>
</gene>
<dbReference type="STRING" id="64702.SAMN05443377_103106"/>
<keyword evidence="8" id="KW-1185">Reference proteome</keyword>
<reference evidence="7 8" key="1">
    <citation type="submission" date="2016-10" db="EMBL/GenBank/DDBJ databases">
        <authorList>
            <person name="de Groot N.N."/>
        </authorList>
    </citation>
    <scope>NUCLEOTIDE SEQUENCE [LARGE SCALE GENOMIC DNA]</scope>
    <source>
        <strain evidence="7 8">DSM 16859</strain>
    </source>
</reference>
<protein>
    <submittedName>
        <fullName evidence="7">Putative ABC transport system permease protein</fullName>
    </submittedName>
</protein>
<evidence type="ECO:0000256" key="4">
    <source>
        <dbReference type="ARBA" id="ARBA00022989"/>
    </source>
</evidence>
<dbReference type="PANTHER" id="PTHR30028">
    <property type="entry name" value="UPF0014 INNER MEMBRANE PROTEIN YBBM-RELATED"/>
    <property type="match status" value="1"/>
</dbReference>
<name>A0A1H9QIU8_9ACTN</name>
<feature type="transmembrane region" description="Helical" evidence="6">
    <location>
        <begin position="87"/>
        <end position="112"/>
    </location>
</feature>
<proteinExistence type="inferred from homology"/>
<dbReference type="PANTHER" id="PTHR30028:SF0">
    <property type="entry name" value="PROTEIN ALUMINUM SENSITIVE 3"/>
    <property type="match status" value="1"/>
</dbReference>
<comment type="subcellular location">
    <subcellularLocation>
        <location evidence="1">Membrane</location>
        <topology evidence="1">Multi-pass membrane protein</topology>
    </subcellularLocation>
</comment>
<keyword evidence="5 6" id="KW-0472">Membrane</keyword>
<dbReference type="Proteomes" id="UP000198815">
    <property type="component" value="Unassembled WGS sequence"/>
</dbReference>
<evidence type="ECO:0000256" key="2">
    <source>
        <dbReference type="ARBA" id="ARBA00005268"/>
    </source>
</evidence>
<feature type="transmembrane region" description="Helical" evidence="6">
    <location>
        <begin position="48"/>
        <end position="75"/>
    </location>
</feature>